<dbReference type="Gene3D" id="2.160.10.10">
    <property type="entry name" value="Hexapeptide repeat proteins"/>
    <property type="match status" value="1"/>
</dbReference>
<dbReference type="InterPro" id="IPR047324">
    <property type="entry name" value="LbH_gamma_CA-like"/>
</dbReference>
<dbReference type="CDD" id="cd04645">
    <property type="entry name" value="LbH_gamma_CA_like"/>
    <property type="match status" value="1"/>
</dbReference>
<dbReference type="SUPFAM" id="SSF51161">
    <property type="entry name" value="Trimeric LpxA-like enzymes"/>
    <property type="match status" value="1"/>
</dbReference>
<protein>
    <submittedName>
        <fullName evidence="1">Gamma carbonic anhydrase family protein</fullName>
    </submittedName>
</protein>
<evidence type="ECO:0000313" key="1">
    <source>
        <dbReference type="EMBL" id="MRH78082.1"/>
    </source>
</evidence>
<dbReference type="PANTHER" id="PTHR13061">
    <property type="entry name" value="DYNACTIN SUBUNIT P25"/>
    <property type="match status" value="1"/>
</dbReference>
<keyword evidence="2" id="KW-1185">Reference proteome</keyword>
<accession>A0A6N7QPY1</accession>
<sequence length="174" mass="18808">MIESFEGHWPIIPESAWVHPSAVVIGDVTLGESVSVWPTAVLRGDVHRIEIGARTNIQDGAIVHVAHKGPYQAGHPAIVGEEVTVGHRATIHACSVGSRVLVGMGATVLDEAVVEDEVIIGAHALVPMGRRLESGYLYLGSPARAVRELTATEREQLQYSAMHYTRVMARHRAN</sequence>
<name>A0A6N7QPY1_9GAMM</name>
<comment type="caution">
    <text evidence="1">The sequence shown here is derived from an EMBL/GenBank/DDBJ whole genome shotgun (WGS) entry which is preliminary data.</text>
</comment>
<organism evidence="1 2">
    <name type="scientific">Spiribacter salilacus</name>
    <dbReference type="NCBI Taxonomy" id="2664894"/>
    <lineage>
        <taxon>Bacteria</taxon>
        <taxon>Pseudomonadati</taxon>
        <taxon>Pseudomonadota</taxon>
        <taxon>Gammaproteobacteria</taxon>
        <taxon>Chromatiales</taxon>
        <taxon>Ectothiorhodospiraceae</taxon>
        <taxon>Spiribacter</taxon>
    </lineage>
</organism>
<gene>
    <name evidence="1" type="ORF">GH984_05120</name>
</gene>
<dbReference type="RefSeq" id="WP_153719118.1">
    <property type="nucleotide sequence ID" value="NZ_WJPP01000002.1"/>
</dbReference>
<proteinExistence type="predicted"/>
<dbReference type="AlphaFoldDB" id="A0A6N7QPY1"/>
<dbReference type="Proteomes" id="UP000433788">
    <property type="component" value="Unassembled WGS sequence"/>
</dbReference>
<dbReference type="InterPro" id="IPR050484">
    <property type="entry name" value="Transf_Hexapept/Carb_Anhydrase"/>
</dbReference>
<reference evidence="1 2" key="1">
    <citation type="submission" date="2019-11" db="EMBL/GenBank/DDBJ databases">
        <authorList>
            <person name="Zhang X.Y."/>
        </authorList>
    </citation>
    <scope>NUCLEOTIDE SEQUENCE [LARGE SCALE GENOMIC DNA]</scope>
    <source>
        <strain evidence="1 2">C176</strain>
    </source>
</reference>
<dbReference type="EMBL" id="WJPP01000002">
    <property type="protein sequence ID" value="MRH78082.1"/>
    <property type="molecule type" value="Genomic_DNA"/>
</dbReference>
<dbReference type="PANTHER" id="PTHR13061:SF56">
    <property type="entry name" value="PROTEIN YRDA"/>
    <property type="match status" value="1"/>
</dbReference>
<dbReference type="InterPro" id="IPR011004">
    <property type="entry name" value="Trimer_LpxA-like_sf"/>
</dbReference>
<evidence type="ECO:0000313" key="2">
    <source>
        <dbReference type="Proteomes" id="UP000433788"/>
    </source>
</evidence>